<name>A0ABT2L2E0_9BACL</name>
<dbReference type="EMBL" id="JANIEK010000052">
    <property type="protein sequence ID" value="MCT4796171.1"/>
    <property type="molecule type" value="Genomic_DNA"/>
</dbReference>
<evidence type="ECO:0000313" key="2">
    <source>
        <dbReference type="Proteomes" id="UP001206821"/>
    </source>
</evidence>
<keyword evidence="2" id="KW-1185">Reference proteome</keyword>
<evidence type="ECO:0000313" key="1">
    <source>
        <dbReference type="EMBL" id="MCT4796171.1"/>
    </source>
</evidence>
<organism evidence="1 2">
    <name type="scientific">Exiguobacterium alkaliphilum</name>
    <dbReference type="NCBI Taxonomy" id="1428684"/>
    <lineage>
        <taxon>Bacteria</taxon>
        <taxon>Bacillati</taxon>
        <taxon>Bacillota</taxon>
        <taxon>Bacilli</taxon>
        <taxon>Bacillales</taxon>
        <taxon>Bacillales Family XII. Incertae Sedis</taxon>
        <taxon>Exiguobacterium</taxon>
    </lineage>
</organism>
<sequence length="69" mass="7952">MRTYFHSYHRPELGLDYYGITIIPNESLSMFYNVVTQSRAFPQSEALSDLASLIVRAEREGKDLVHFGI</sequence>
<comment type="caution">
    <text evidence="1">The sequence shown here is derived from an EMBL/GenBank/DDBJ whole genome shotgun (WGS) entry which is preliminary data.</text>
</comment>
<reference evidence="1 2" key="1">
    <citation type="submission" date="2022-07" db="EMBL/GenBank/DDBJ databases">
        <title>Genomic and pangenome structural analysis of the polyextremophile Exiguobacterium.</title>
        <authorList>
            <person name="Shen L."/>
        </authorList>
    </citation>
    <scope>NUCLEOTIDE SEQUENCE [LARGE SCALE GENOMIC DNA]</scope>
    <source>
        <strain evidence="1 2">12_1</strain>
    </source>
</reference>
<dbReference type="RefSeq" id="WP_051690303.1">
    <property type="nucleotide sequence ID" value="NZ_CP073101.1"/>
</dbReference>
<accession>A0ABT2L2E0</accession>
<proteinExistence type="predicted"/>
<protein>
    <recommendedName>
        <fullName evidence="3">Short-chain dehydrogenase</fullName>
    </recommendedName>
</protein>
<gene>
    <name evidence="1" type="ORF">NQG31_11490</name>
</gene>
<dbReference type="Proteomes" id="UP001206821">
    <property type="component" value="Unassembled WGS sequence"/>
</dbReference>
<evidence type="ECO:0008006" key="3">
    <source>
        <dbReference type="Google" id="ProtNLM"/>
    </source>
</evidence>